<keyword evidence="1" id="KW-0812">Transmembrane</keyword>
<evidence type="ECO:0000256" key="1">
    <source>
        <dbReference type="SAM" id="Phobius"/>
    </source>
</evidence>
<dbReference type="EMBL" id="FNJU01000007">
    <property type="protein sequence ID" value="SDP79355.1"/>
    <property type="molecule type" value="Genomic_DNA"/>
</dbReference>
<dbReference type="PANTHER" id="PTHR11328:SF24">
    <property type="entry name" value="MAJOR FACILITATOR SUPERFAMILY (MFS) PROFILE DOMAIN-CONTAINING PROTEIN"/>
    <property type="match status" value="1"/>
</dbReference>
<keyword evidence="1" id="KW-0472">Membrane</keyword>
<feature type="transmembrane region" description="Helical" evidence="1">
    <location>
        <begin position="450"/>
        <end position="472"/>
    </location>
</feature>
<feature type="transmembrane region" description="Helical" evidence="1">
    <location>
        <begin position="297"/>
        <end position="318"/>
    </location>
</feature>
<dbReference type="Pfam" id="PF13347">
    <property type="entry name" value="MFS_2"/>
    <property type="match status" value="1"/>
</dbReference>
<dbReference type="STRING" id="930152.SAMN05216565_10758"/>
<dbReference type="Proteomes" id="UP000199159">
    <property type="component" value="Unassembled WGS sequence"/>
</dbReference>
<evidence type="ECO:0000313" key="2">
    <source>
        <dbReference type="EMBL" id="SDP79355.1"/>
    </source>
</evidence>
<protein>
    <submittedName>
        <fullName evidence="2">Na+/melibiose symporter</fullName>
    </submittedName>
</protein>
<feature type="transmembrane region" description="Helical" evidence="1">
    <location>
        <begin position="420"/>
        <end position="438"/>
    </location>
</feature>
<dbReference type="GO" id="GO:0008643">
    <property type="term" value="P:carbohydrate transport"/>
    <property type="evidence" value="ECO:0007669"/>
    <property type="project" value="InterPro"/>
</dbReference>
<dbReference type="RefSeq" id="WP_090855645.1">
    <property type="nucleotide sequence ID" value="NZ_FNJU01000007.1"/>
</dbReference>
<reference evidence="3" key="1">
    <citation type="submission" date="2016-10" db="EMBL/GenBank/DDBJ databases">
        <authorList>
            <person name="Varghese N."/>
            <person name="Submissions S."/>
        </authorList>
    </citation>
    <scope>NUCLEOTIDE SEQUENCE [LARGE SCALE GENOMIC DNA]</scope>
    <source>
        <strain evidence="3">IBRC-M10078</strain>
    </source>
</reference>
<sequence>MQTETNLSAKEKRVLEKAEREKRFNRAKVWQMALFPLYSMAHNSFMFLMSIVAYHAAGIVGLGTVIASVVITGSRIFDGITDPIIAFFYDKTKGKFGKVRPFITLAFVTMAASTSLIYFTGHLVPDSMKLIYFILLYIVFIIGYTFSGVNQATSYSIISNDPKQRPTLGGLQMIYTMFFYTIATVYLSMYLTPKYGGFNNPDLFQEFTIATIIFAGVGYGLFLIAIWKKDRPENFGSGQTSSSLKFKELLPILKGNRPLQMFIVAAATDKLGLQIAGNAVISVMLFGIVMGDYAMAGAMQSMGLIPNILALIFGTAVIRKIGLKKGLVLSTWGCIITYVLLFLVLWLGDPTQISMNNMGILTIAFIVLYIGSGALRYITNAVVPPMLADIVDYESYKSDRYLPGLVGGIYSFIDKTVSSLAQTFVGLALALIGFKTAFPDIDTPYSDTIFWMTMFLFVGTKLMAWISTIIAMRYYDLDKDRMEEIQVELEERRKNSKIEMETDSKVKYS</sequence>
<feature type="transmembrane region" description="Helical" evidence="1">
    <location>
        <begin position="327"/>
        <end position="347"/>
    </location>
</feature>
<dbReference type="InterPro" id="IPR039672">
    <property type="entry name" value="MFS_2"/>
</dbReference>
<feature type="transmembrane region" description="Helical" evidence="1">
    <location>
        <begin position="271"/>
        <end position="291"/>
    </location>
</feature>
<feature type="transmembrane region" description="Helical" evidence="1">
    <location>
        <begin position="102"/>
        <end position="124"/>
    </location>
</feature>
<proteinExistence type="predicted"/>
<organism evidence="2 3">
    <name type="scientific">Litchfieldia salsa</name>
    <dbReference type="NCBI Taxonomy" id="930152"/>
    <lineage>
        <taxon>Bacteria</taxon>
        <taxon>Bacillati</taxon>
        <taxon>Bacillota</taxon>
        <taxon>Bacilli</taxon>
        <taxon>Bacillales</taxon>
        <taxon>Bacillaceae</taxon>
        <taxon>Litchfieldia</taxon>
    </lineage>
</organism>
<dbReference type="GO" id="GO:0005886">
    <property type="term" value="C:plasma membrane"/>
    <property type="evidence" value="ECO:0007669"/>
    <property type="project" value="TreeGrafter"/>
</dbReference>
<dbReference type="PANTHER" id="PTHR11328">
    <property type="entry name" value="MAJOR FACILITATOR SUPERFAMILY DOMAIN-CONTAINING PROTEIN"/>
    <property type="match status" value="1"/>
</dbReference>
<feature type="transmembrane region" description="Helical" evidence="1">
    <location>
        <begin position="130"/>
        <end position="147"/>
    </location>
</feature>
<feature type="transmembrane region" description="Helical" evidence="1">
    <location>
        <begin position="359"/>
        <end position="378"/>
    </location>
</feature>
<accession>A0A1H0VMC3</accession>
<dbReference type="GO" id="GO:0015293">
    <property type="term" value="F:symporter activity"/>
    <property type="evidence" value="ECO:0007669"/>
    <property type="project" value="InterPro"/>
</dbReference>
<dbReference type="Gene3D" id="1.20.1250.20">
    <property type="entry name" value="MFS general substrate transporter like domains"/>
    <property type="match status" value="2"/>
</dbReference>
<dbReference type="AlphaFoldDB" id="A0A1H0VMC3"/>
<dbReference type="InterPro" id="IPR036259">
    <property type="entry name" value="MFS_trans_sf"/>
</dbReference>
<keyword evidence="1" id="KW-1133">Transmembrane helix</keyword>
<name>A0A1H0VMC3_9BACI</name>
<dbReference type="OrthoDB" id="9764596at2"/>
<dbReference type="SUPFAM" id="SSF103473">
    <property type="entry name" value="MFS general substrate transporter"/>
    <property type="match status" value="1"/>
</dbReference>
<feature type="transmembrane region" description="Helical" evidence="1">
    <location>
        <begin position="45"/>
        <end position="71"/>
    </location>
</feature>
<gene>
    <name evidence="2" type="ORF">SAMN05216565_10758</name>
</gene>
<keyword evidence="3" id="KW-1185">Reference proteome</keyword>
<feature type="transmembrane region" description="Helical" evidence="1">
    <location>
        <begin position="207"/>
        <end position="227"/>
    </location>
</feature>
<feature type="transmembrane region" description="Helical" evidence="1">
    <location>
        <begin position="168"/>
        <end position="187"/>
    </location>
</feature>
<evidence type="ECO:0000313" key="3">
    <source>
        <dbReference type="Proteomes" id="UP000199159"/>
    </source>
</evidence>